<evidence type="ECO:0000256" key="1">
    <source>
        <dbReference type="SAM" id="MobiDB-lite"/>
    </source>
</evidence>
<feature type="compositionally biased region" description="Low complexity" evidence="1">
    <location>
        <begin position="137"/>
        <end position="153"/>
    </location>
</feature>
<protein>
    <submittedName>
        <fullName evidence="2">Uncharacterized protein</fullName>
    </submittedName>
</protein>
<feature type="compositionally biased region" description="Polar residues" evidence="1">
    <location>
        <begin position="196"/>
        <end position="210"/>
    </location>
</feature>
<proteinExistence type="predicted"/>
<feature type="compositionally biased region" description="Pro residues" evidence="1">
    <location>
        <begin position="232"/>
        <end position="245"/>
    </location>
</feature>
<feature type="region of interest" description="Disordered" evidence="1">
    <location>
        <begin position="128"/>
        <end position="312"/>
    </location>
</feature>
<dbReference type="EMBL" id="KV417270">
    <property type="protein sequence ID" value="KZP00052.1"/>
    <property type="molecule type" value="Genomic_DNA"/>
</dbReference>
<accession>A0A167QLQ8</accession>
<gene>
    <name evidence="2" type="ORF">CALVIDRAFT_320525</name>
</gene>
<reference evidence="2 3" key="1">
    <citation type="journal article" date="2016" name="Mol. Biol. Evol.">
        <title>Comparative Genomics of Early-Diverging Mushroom-Forming Fungi Provides Insights into the Origins of Lignocellulose Decay Capabilities.</title>
        <authorList>
            <person name="Nagy L.G."/>
            <person name="Riley R."/>
            <person name="Tritt A."/>
            <person name="Adam C."/>
            <person name="Daum C."/>
            <person name="Floudas D."/>
            <person name="Sun H."/>
            <person name="Yadav J.S."/>
            <person name="Pangilinan J."/>
            <person name="Larsson K.H."/>
            <person name="Matsuura K."/>
            <person name="Barry K."/>
            <person name="Labutti K."/>
            <person name="Kuo R."/>
            <person name="Ohm R.A."/>
            <person name="Bhattacharya S.S."/>
            <person name="Shirouzu T."/>
            <person name="Yoshinaga Y."/>
            <person name="Martin F.M."/>
            <person name="Grigoriev I.V."/>
            <person name="Hibbett D.S."/>
        </authorList>
    </citation>
    <scope>NUCLEOTIDE SEQUENCE [LARGE SCALE GENOMIC DNA]</scope>
    <source>
        <strain evidence="2 3">TUFC12733</strain>
    </source>
</reference>
<evidence type="ECO:0000313" key="3">
    <source>
        <dbReference type="Proteomes" id="UP000076738"/>
    </source>
</evidence>
<feature type="compositionally biased region" description="Polar residues" evidence="1">
    <location>
        <begin position="164"/>
        <end position="176"/>
    </location>
</feature>
<feature type="region of interest" description="Disordered" evidence="1">
    <location>
        <begin position="338"/>
        <end position="360"/>
    </location>
</feature>
<organism evidence="2 3">
    <name type="scientific">Calocera viscosa (strain TUFC12733)</name>
    <dbReference type="NCBI Taxonomy" id="1330018"/>
    <lineage>
        <taxon>Eukaryota</taxon>
        <taxon>Fungi</taxon>
        <taxon>Dikarya</taxon>
        <taxon>Basidiomycota</taxon>
        <taxon>Agaricomycotina</taxon>
        <taxon>Dacrymycetes</taxon>
        <taxon>Dacrymycetales</taxon>
        <taxon>Dacrymycetaceae</taxon>
        <taxon>Calocera</taxon>
    </lineage>
</organism>
<dbReference type="AlphaFoldDB" id="A0A167QLQ8"/>
<dbReference type="STRING" id="1330018.A0A167QLQ8"/>
<dbReference type="Proteomes" id="UP000076738">
    <property type="component" value="Unassembled WGS sequence"/>
</dbReference>
<dbReference type="OrthoDB" id="3349400at2759"/>
<evidence type="ECO:0000313" key="2">
    <source>
        <dbReference type="EMBL" id="KZP00052.1"/>
    </source>
</evidence>
<name>A0A167QLQ8_CALVF</name>
<sequence length="360" mass="39044">MCIPADPNALATQACVLCSRVRQQPACHHLRAICMQRQNHPGHNPISYFTNAEYDIFNGCGFCKFAALAGGKIPPGKNRGYPGCCRPPTDVDADLIPDVFWPAVAAFWKVPIPEKVLRRISPRSLQQLQLRKEDGGSPTTSKLSLKTSSPSTPGERKPSPPTPGSRNSKITSSPTDTIRRSVEPSRPALPSFPPSARSSQIRPSGSNGTPGRSGFPNPPPQVTITIDQSDGLPPPPPPKPAPLPMHSPTQGPDDLTKSFARFNVSRATPYDPGKRNSIGSLSSLSEATGSDFTDYLSDASDQRIQREAEERVTQKFEEREFYQARNKVAGMDLEPPDFWAGRGNGRYAAPVPVAGGRRSR</sequence>
<feature type="compositionally biased region" description="Polar residues" evidence="1">
    <location>
        <begin position="277"/>
        <end position="291"/>
    </location>
</feature>
<keyword evidence="3" id="KW-1185">Reference proteome</keyword>
<feature type="compositionally biased region" description="Basic and acidic residues" evidence="1">
    <location>
        <begin position="300"/>
        <end position="312"/>
    </location>
</feature>